<evidence type="ECO:0000313" key="2">
    <source>
        <dbReference type="Proteomes" id="UP001060215"/>
    </source>
</evidence>
<accession>A0ACC0FAZ5</accession>
<reference evidence="1 2" key="1">
    <citation type="journal article" date="2022" name="Plant J.">
        <title>Chromosome-level genome of Camellia lanceoleosa provides a valuable resource for understanding genome evolution and self-incompatibility.</title>
        <authorList>
            <person name="Gong W."/>
            <person name="Xiao S."/>
            <person name="Wang L."/>
            <person name="Liao Z."/>
            <person name="Chang Y."/>
            <person name="Mo W."/>
            <person name="Hu G."/>
            <person name="Li W."/>
            <person name="Zhao G."/>
            <person name="Zhu H."/>
            <person name="Hu X."/>
            <person name="Ji K."/>
            <person name="Xiang X."/>
            <person name="Song Q."/>
            <person name="Yuan D."/>
            <person name="Jin S."/>
            <person name="Zhang L."/>
        </authorList>
    </citation>
    <scope>NUCLEOTIDE SEQUENCE [LARGE SCALE GENOMIC DNA]</scope>
    <source>
        <strain evidence="1">SQ_2022a</strain>
    </source>
</reference>
<evidence type="ECO:0000313" key="1">
    <source>
        <dbReference type="EMBL" id="KAI7985835.1"/>
    </source>
</evidence>
<keyword evidence="2" id="KW-1185">Reference proteome</keyword>
<gene>
    <name evidence="1" type="ORF">LOK49_LG14G00332</name>
</gene>
<dbReference type="Proteomes" id="UP001060215">
    <property type="component" value="Chromosome 15"/>
</dbReference>
<sequence length="170" mass="19470">MTSAQRFYGVVKSYDSEHKKYVVLYDDGDVEVLRLDKERWELVDNGYKPTKIVWEEHLQAGKSRFGSLLSLGHSPGKTDRIHMKGPGEHGEVEVAVSRVVDRSTQPARKRSAPKVHQGPRLRAASFLYSNYSLLGMEGEGRLIERSNFWLMKKFPFAKLLTGVRKKFPFT</sequence>
<dbReference type="EMBL" id="CM045772">
    <property type="protein sequence ID" value="KAI7985835.1"/>
    <property type="molecule type" value="Genomic_DNA"/>
</dbReference>
<proteinExistence type="predicted"/>
<comment type="caution">
    <text evidence="1">The sequence shown here is derived from an EMBL/GenBank/DDBJ whole genome shotgun (WGS) entry which is preliminary data.</text>
</comment>
<protein>
    <submittedName>
        <fullName evidence="1">Uncharacterized protein</fullName>
    </submittedName>
</protein>
<name>A0ACC0FAZ5_9ERIC</name>
<organism evidence="1 2">
    <name type="scientific">Camellia lanceoleosa</name>
    <dbReference type="NCBI Taxonomy" id="1840588"/>
    <lineage>
        <taxon>Eukaryota</taxon>
        <taxon>Viridiplantae</taxon>
        <taxon>Streptophyta</taxon>
        <taxon>Embryophyta</taxon>
        <taxon>Tracheophyta</taxon>
        <taxon>Spermatophyta</taxon>
        <taxon>Magnoliopsida</taxon>
        <taxon>eudicotyledons</taxon>
        <taxon>Gunneridae</taxon>
        <taxon>Pentapetalae</taxon>
        <taxon>asterids</taxon>
        <taxon>Ericales</taxon>
        <taxon>Theaceae</taxon>
        <taxon>Camellia</taxon>
    </lineage>
</organism>